<dbReference type="Proteomes" id="UP000653156">
    <property type="component" value="Chromosome"/>
</dbReference>
<name>A0A892ZGM0_9NEIS</name>
<feature type="transmembrane region" description="Helical" evidence="1">
    <location>
        <begin position="21"/>
        <end position="46"/>
    </location>
</feature>
<keyword evidence="4" id="KW-1185">Reference proteome</keyword>
<evidence type="ECO:0000313" key="4">
    <source>
        <dbReference type="Proteomes" id="UP000653156"/>
    </source>
</evidence>
<evidence type="ECO:0000313" key="3">
    <source>
        <dbReference type="EMBL" id="QRQ82082.1"/>
    </source>
</evidence>
<reference evidence="3" key="1">
    <citation type="submission" date="2021-02" db="EMBL/GenBank/DDBJ databases">
        <title>Neisseriaceae sp. 26B isolated from the cloaca of a Common Toad-headed Turtle (Mesoclemmys nasuta).</title>
        <authorList>
            <person name="Spergser J."/>
            <person name="Busse H.-J."/>
        </authorList>
    </citation>
    <scope>NUCLEOTIDE SEQUENCE</scope>
    <source>
        <strain evidence="3">26B</strain>
    </source>
</reference>
<organism evidence="3 4">
    <name type="scientific">Paralysiella testudinis</name>
    <dbReference type="NCBI Taxonomy" id="2809020"/>
    <lineage>
        <taxon>Bacteria</taxon>
        <taxon>Pseudomonadati</taxon>
        <taxon>Pseudomonadota</taxon>
        <taxon>Betaproteobacteria</taxon>
        <taxon>Neisseriales</taxon>
        <taxon>Neisseriaceae</taxon>
        <taxon>Paralysiella</taxon>
    </lineage>
</organism>
<keyword evidence="1" id="KW-0472">Membrane</keyword>
<dbReference type="KEGG" id="ptes:JQU52_10180"/>
<evidence type="ECO:0000313" key="2">
    <source>
        <dbReference type="EMBL" id="QRQ81090.1"/>
    </source>
</evidence>
<dbReference type="EMBL" id="CP069798">
    <property type="protein sequence ID" value="QRQ81090.1"/>
    <property type="molecule type" value="Genomic_DNA"/>
</dbReference>
<keyword evidence="1" id="KW-1133">Transmembrane helix</keyword>
<dbReference type="RefSeq" id="WP_230338378.1">
    <property type="nucleotide sequence ID" value="NZ_CP069798.1"/>
</dbReference>
<protein>
    <submittedName>
        <fullName evidence="3">Uncharacterized protein</fullName>
    </submittedName>
</protein>
<accession>A0A892ZGM0</accession>
<gene>
    <name evidence="3" type="ORF">JQU52_01155</name>
    <name evidence="2" type="ORF">JQU52_10180</name>
</gene>
<proteinExistence type="predicted"/>
<keyword evidence="1" id="KW-0812">Transmembrane</keyword>
<dbReference type="KEGG" id="ptes:JQU52_01155"/>
<dbReference type="AlphaFoldDB" id="A0A892ZGM0"/>
<dbReference type="EMBL" id="CP069798">
    <property type="protein sequence ID" value="QRQ82082.1"/>
    <property type="molecule type" value="Genomic_DNA"/>
</dbReference>
<evidence type="ECO:0000256" key="1">
    <source>
        <dbReference type="SAM" id="Phobius"/>
    </source>
</evidence>
<sequence>MEYRNQWGYPVAEESDSLGTIWLRALCLRLVLAALMALGLGMVPLLDTPPQAAATATAADNAADDRAADAAWQAVYGGMSDNDLAKGWVLEPVAGEEAIK</sequence>